<sequence>MENASQLDSLPKAVPLTTEQRALVTATVPVLLEHGSEITRLFYATLLGENPELKNTFNLAKQQQGKQADALARAVLAYAQNIDDPTPLLPVVERIAHKHASLHILPQQYAIVGKYLLEAITQVVGADVFSGALYDAWGAAYWQLAHIFIGREAQLYGGALWHGWKPFTVRDRVQETEDVASFYLVSGDESVLPAFKPGQYISVRVWVEQLGFYQTRQYSLSDAPSSDHLRISVKREGGLMPGHPGWISNLLHNTLQIGSTLELSPPFGEFFLDPSSSTPIVLLAAGIGCTPLMSMLETSLRTSERPVHWVQVVRDGAHHPFKAQLAALRQAHSTKLTSTVFYSNPRADDGGFDFTGRMDLDKAVLPLEPDAEFFVCGTDGFMFDIVRALKAKGVAKDKVHAEVFGAGASPEL</sequence>
<feature type="domain" description="Globin" evidence="16">
    <location>
        <begin position="15"/>
        <end position="153"/>
    </location>
</feature>
<evidence type="ECO:0000313" key="18">
    <source>
        <dbReference type="EMBL" id="KZV89951.1"/>
    </source>
</evidence>
<dbReference type="InterPro" id="IPR039261">
    <property type="entry name" value="FNR_nucleotide-bd"/>
</dbReference>
<dbReference type="NCBIfam" id="NF009805">
    <property type="entry name" value="PRK13289.1"/>
    <property type="match status" value="1"/>
</dbReference>
<dbReference type="GO" id="GO:0008941">
    <property type="term" value="F:nitric oxide dioxygenase NAD(P)H activity"/>
    <property type="evidence" value="ECO:0007669"/>
    <property type="project" value="UniProtKB-EC"/>
</dbReference>
<comment type="catalytic activity">
    <reaction evidence="15">
        <text>2 nitric oxide + NADPH + 2 O2 = 2 nitrate + NADP(+) + H(+)</text>
        <dbReference type="Rhea" id="RHEA:19465"/>
        <dbReference type="ChEBI" id="CHEBI:15378"/>
        <dbReference type="ChEBI" id="CHEBI:15379"/>
        <dbReference type="ChEBI" id="CHEBI:16480"/>
        <dbReference type="ChEBI" id="CHEBI:17632"/>
        <dbReference type="ChEBI" id="CHEBI:57783"/>
        <dbReference type="ChEBI" id="CHEBI:58349"/>
        <dbReference type="EC" id="1.14.12.17"/>
    </reaction>
</comment>
<evidence type="ECO:0000256" key="7">
    <source>
        <dbReference type="ARBA" id="ARBA00022630"/>
    </source>
</evidence>
<keyword evidence="13" id="KW-0520">NAD</keyword>
<dbReference type="Proteomes" id="UP000077266">
    <property type="component" value="Unassembled WGS sequence"/>
</dbReference>
<dbReference type="PANTHER" id="PTHR43396">
    <property type="entry name" value="FLAVOHEMOPROTEIN"/>
    <property type="match status" value="1"/>
</dbReference>
<dbReference type="GO" id="GO:0019825">
    <property type="term" value="F:oxygen binding"/>
    <property type="evidence" value="ECO:0007669"/>
    <property type="project" value="InterPro"/>
</dbReference>
<dbReference type="InterPro" id="IPR008333">
    <property type="entry name" value="Cbr1-like_FAD-bd_dom"/>
</dbReference>
<protein>
    <recommendedName>
        <fullName evidence="4">nitric oxide dioxygenase</fullName>
        <ecNumber evidence="4">1.14.12.17</ecNumber>
    </recommendedName>
</protein>
<comment type="similarity">
    <text evidence="3">In the C-terminal section; belongs to the flavoprotein pyridine nucleotide cytochrome reductase family.</text>
</comment>
<evidence type="ECO:0000256" key="15">
    <source>
        <dbReference type="ARBA" id="ARBA00049433"/>
    </source>
</evidence>
<proteinExistence type="inferred from homology"/>
<dbReference type="GO" id="GO:0020037">
    <property type="term" value="F:heme binding"/>
    <property type="evidence" value="ECO:0007669"/>
    <property type="project" value="InterPro"/>
</dbReference>
<dbReference type="PROSITE" id="PS51384">
    <property type="entry name" value="FAD_FR"/>
    <property type="match status" value="1"/>
</dbReference>
<comment type="cofactor">
    <cofactor evidence="1">
        <name>heme b</name>
        <dbReference type="ChEBI" id="CHEBI:60344"/>
    </cofactor>
</comment>
<dbReference type="InterPro" id="IPR009050">
    <property type="entry name" value="Globin-like_sf"/>
</dbReference>
<dbReference type="Pfam" id="PF00042">
    <property type="entry name" value="Globin"/>
    <property type="match status" value="1"/>
</dbReference>
<reference evidence="18 19" key="1">
    <citation type="journal article" date="2016" name="Mol. Biol. Evol.">
        <title>Comparative Genomics of Early-Diverging Mushroom-Forming Fungi Provides Insights into the Origins of Lignocellulose Decay Capabilities.</title>
        <authorList>
            <person name="Nagy L.G."/>
            <person name="Riley R."/>
            <person name="Tritt A."/>
            <person name="Adam C."/>
            <person name="Daum C."/>
            <person name="Floudas D."/>
            <person name="Sun H."/>
            <person name="Yadav J.S."/>
            <person name="Pangilinan J."/>
            <person name="Larsson K.H."/>
            <person name="Matsuura K."/>
            <person name="Barry K."/>
            <person name="Labutti K."/>
            <person name="Kuo R."/>
            <person name="Ohm R.A."/>
            <person name="Bhattacharya S.S."/>
            <person name="Shirouzu T."/>
            <person name="Yoshinaga Y."/>
            <person name="Martin F.M."/>
            <person name="Grigoriev I.V."/>
            <person name="Hibbett D.S."/>
        </authorList>
    </citation>
    <scope>NUCLEOTIDE SEQUENCE [LARGE SCALE GENOMIC DNA]</scope>
    <source>
        <strain evidence="18 19">HHB12029</strain>
    </source>
</reference>
<dbReference type="EMBL" id="KV426059">
    <property type="protein sequence ID" value="KZV89951.1"/>
    <property type="molecule type" value="Genomic_DNA"/>
</dbReference>
<evidence type="ECO:0000256" key="13">
    <source>
        <dbReference type="ARBA" id="ARBA00023027"/>
    </source>
</evidence>
<comment type="cofactor">
    <cofactor evidence="2">
        <name>FAD</name>
        <dbReference type="ChEBI" id="CHEBI:57692"/>
    </cofactor>
</comment>
<keyword evidence="5" id="KW-0216">Detoxification</keyword>
<dbReference type="InterPro" id="IPR017927">
    <property type="entry name" value="FAD-bd_FR_type"/>
</dbReference>
<evidence type="ECO:0000259" key="16">
    <source>
        <dbReference type="PROSITE" id="PS01033"/>
    </source>
</evidence>
<dbReference type="SUPFAM" id="SSF46458">
    <property type="entry name" value="Globin-like"/>
    <property type="match status" value="1"/>
</dbReference>
<dbReference type="FunFam" id="1.10.490.10:FF:000003">
    <property type="entry name" value="Flavohemoprotein"/>
    <property type="match status" value="1"/>
</dbReference>
<keyword evidence="10" id="KW-0521">NADP</keyword>
<evidence type="ECO:0000256" key="2">
    <source>
        <dbReference type="ARBA" id="ARBA00001974"/>
    </source>
</evidence>
<dbReference type="Pfam" id="PF00175">
    <property type="entry name" value="NAD_binding_1"/>
    <property type="match status" value="1"/>
</dbReference>
<evidence type="ECO:0000259" key="17">
    <source>
        <dbReference type="PROSITE" id="PS51384"/>
    </source>
</evidence>
<dbReference type="GO" id="GO:0009636">
    <property type="term" value="P:response to toxic substance"/>
    <property type="evidence" value="ECO:0007669"/>
    <property type="project" value="UniProtKB-KW"/>
</dbReference>
<dbReference type="InterPro" id="IPR000971">
    <property type="entry name" value="Globin"/>
</dbReference>
<evidence type="ECO:0000256" key="5">
    <source>
        <dbReference type="ARBA" id="ARBA00022575"/>
    </source>
</evidence>
<evidence type="ECO:0000256" key="8">
    <source>
        <dbReference type="ARBA" id="ARBA00022723"/>
    </source>
</evidence>
<dbReference type="InterPro" id="IPR012292">
    <property type="entry name" value="Globin/Proto"/>
</dbReference>
<dbReference type="CDD" id="cd06184">
    <property type="entry name" value="flavohem_like_fad_nad_binding"/>
    <property type="match status" value="1"/>
</dbReference>
<dbReference type="InParanoid" id="A0A165G3Z1"/>
<keyword evidence="11" id="KW-0560">Oxidoreductase</keyword>
<dbReference type="Pfam" id="PF00970">
    <property type="entry name" value="FAD_binding_6"/>
    <property type="match status" value="1"/>
</dbReference>
<dbReference type="EC" id="1.14.12.17" evidence="4"/>
<dbReference type="FunFam" id="2.40.30.10:FF:000034">
    <property type="entry name" value="Flavohemoprotein"/>
    <property type="match status" value="1"/>
</dbReference>
<evidence type="ECO:0000256" key="14">
    <source>
        <dbReference type="ARBA" id="ARBA00048649"/>
    </source>
</evidence>
<dbReference type="GO" id="GO:0071500">
    <property type="term" value="P:cellular response to nitrosative stress"/>
    <property type="evidence" value="ECO:0007669"/>
    <property type="project" value="TreeGrafter"/>
</dbReference>
<name>A0A165G3Z1_EXIGL</name>
<organism evidence="18 19">
    <name type="scientific">Exidia glandulosa HHB12029</name>
    <dbReference type="NCBI Taxonomy" id="1314781"/>
    <lineage>
        <taxon>Eukaryota</taxon>
        <taxon>Fungi</taxon>
        <taxon>Dikarya</taxon>
        <taxon>Basidiomycota</taxon>
        <taxon>Agaricomycotina</taxon>
        <taxon>Agaricomycetes</taxon>
        <taxon>Auriculariales</taxon>
        <taxon>Exidiaceae</taxon>
        <taxon>Exidia</taxon>
    </lineage>
</organism>
<evidence type="ECO:0000256" key="9">
    <source>
        <dbReference type="ARBA" id="ARBA00022827"/>
    </source>
</evidence>
<evidence type="ECO:0000313" key="19">
    <source>
        <dbReference type="Proteomes" id="UP000077266"/>
    </source>
</evidence>
<dbReference type="GO" id="GO:0046210">
    <property type="term" value="P:nitric oxide catabolic process"/>
    <property type="evidence" value="ECO:0007669"/>
    <property type="project" value="TreeGrafter"/>
</dbReference>
<evidence type="ECO:0000256" key="1">
    <source>
        <dbReference type="ARBA" id="ARBA00001970"/>
    </source>
</evidence>
<keyword evidence="19" id="KW-1185">Reference proteome</keyword>
<dbReference type="OrthoDB" id="436496at2759"/>
<accession>A0A165G3Z1</accession>
<dbReference type="STRING" id="1314781.A0A165G3Z1"/>
<evidence type="ECO:0000256" key="11">
    <source>
        <dbReference type="ARBA" id="ARBA00023002"/>
    </source>
</evidence>
<evidence type="ECO:0000256" key="3">
    <source>
        <dbReference type="ARBA" id="ARBA00006401"/>
    </source>
</evidence>
<dbReference type="GO" id="GO:0071949">
    <property type="term" value="F:FAD binding"/>
    <property type="evidence" value="ECO:0007669"/>
    <property type="project" value="TreeGrafter"/>
</dbReference>
<evidence type="ECO:0000256" key="10">
    <source>
        <dbReference type="ARBA" id="ARBA00022857"/>
    </source>
</evidence>
<dbReference type="FunCoup" id="A0A165G3Z1">
    <property type="interactions" value="87"/>
</dbReference>
<dbReference type="PROSITE" id="PS01033">
    <property type="entry name" value="GLOBIN"/>
    <property type="match status" value="1"/>
</dbReference>
<keyword evidence="9" id="KW-0274">FAD</keyword>
<dbReference type="Gene3D" id="3.40.50.80">
    <property type="entry name" value="Nucleotide-binding domain of ferredoxin-NADP reductase (FNR) module"/>
    <property type="match status" value="1"/>
</dbReference>
<keyword evidence="7" id="KW-0285">Flavoprotein</keyword>
<comment type="catalytic activity">
    <reaction evidence="14">
        <text>2 nitric oxide + NADH + 2 O2 = 2 nitrate + NAD(+) + H(+)</text>
        <dbReference type="Rhea" id="RHEA:19469"/>
        <dbReference type="ChEBI" id="CHEBI:15378"/>
        <dbReference type="ChEBI" id="CHEBI:15379"/>
        <dbReference type="ChEBI" id="CHEBI:16480"/>
        <dbReference type="ChEBI" id="CHEBI:17632"/>
        <dbReference type="ChEBI" id="CHEBI:57540"/>
        <dbReference type="ChEBI" id="CHEBI:57945"/>
        <dbReference type="EC" id="1.14.12.17"/>
    </reaction>
</comment>
<dbReference type="CDD" id="cd08922">
    <property type="entry name" value="FHb-globin"/>
    <property type="match status" value="1"/>
</dbReference>
<keyword evidence="8" id="KW-0479">Metal-binding</keyword>
<dbReference type="Gene3D" id="2.40.30.10">
    <property type="entry name" value="Translation factors"/>
    <property type="match status" value="1"/>
</dbReference>
<gene>
    <name evidence="18" type="ORF">EXIGLDRAFT_677580</name>
</gene>
<dbReference type="PANTHER" id="PTHR43396:SF3">
    <property type="entry name" value="FLAVOHEMOPROTEIN"/>
    <property type="match status" value="1"/>
</dbReference>
<dbReference type="GO" id="GO:0046872">
    <property type="term" value="F:metal ion binding"/>
    <property type="evidence" value="ECO:0007669"/>
    <property type="project" value="UniProtKB-KW"/>
</dbReference>
<feature type="domain" description="FAD-binding FR-type" evidence="17">
    <location>
        <begin position="162"/>
        <end position="273"/>
    </location>
</feature>
<dbReference type="AlphaFoldDB" id="A0A165G3Z1"/>
<keyword evidence="6" id="KW-0349">Heme</keyword>
<evidence type="ECO:0000256" key="6">
    <source>
        <dbReference type="ARBA" id="ARBA00022617"/>
    </source>
</evidence>
<dbReference type="SUPFAM" id="SSF52343">
    <property type="entry name" value="Ferredoxin reductase-like, C-terminal NADP-linked domain"/>
    <property type="match status" value="1"/>
</dbReference>
<dbReference type="InterPro" id="IPR017938">
    <property type="entry name" value="Riboflavin_synthase-like_b-brl"/>
</dbReference>
<evidence type="ECO:0000256" key="12">
    <source>
        <dbReference type="ARBA" id="ARBA00023004"/>
    </source>
</evidence>
<dbReference type="SUPFAM" id="SSF63380">
    <property type="entry name" value="Riboflavin synthase domain-like"/>
    <property type="match status" value="1"/>
</dbReference>
<dbReference type="Gene3D" id="1.10.490.10">
    <property type="entry name" value="Globins"/>
    <property type="match status" value="1"/>
</dbReference>
<dbReference type="InterPro" id="IPR001433">
    <property type="entry name" value="OxRdtase_FAD/NAD-bd"/>
</dbReference>
<keyword evidence="12" id="KW-0408">Iron</keyword>
<evidence type="ECO:0000256" key="4">
    <source>
        <dbReference type="ARBA" id="ARBA00012229"/>
    </source>
</evidence>